<dbReference type="Proteomes" id="UP000663828">
    <property type="component" value="Unassembled WGS sequence"/>
</dbReference>
<accession>A0A814JY88</accession>
<feature type="compositionally biased region" description="Polar residues" evidence="1">
    <location>
        <begin position="165"/>
        <end position="175"/>
    </location>
</feature>
<feature type="region of interest" description="Disordered" evidence="1">
    <location>
        <begin position="165"/>
        <end position="216"/>
    </location>
</feature>
<dbReference type="EMBL" id="CAJNOJ010000521">
    <property type="protein sequence ID" value="CAF1475039.1"/>
    <property type="molecule type" value="Genomic_DNA"/>
</dbReference>
<evidence type="ECO:0000313" key="3">
    <source>
        <dbReference type="EMBL" id="CAF1475039.1"/>
    </source>
</evidence>
<protein>
    <submittedName>
        <fullName evidence="2">Uncharacterized protein</fullName>
    </submittedName>
</protein>
<dbReference type="AlphaFoldDB" id="A0A814JY88"/>
<evidence type="ECO:0000313" key="2">
    <source>
        <dbReference type="EMBL" id="CAF1043594.1"/>
    </source>
</evidence>
<gene>
    <name evidence="3" type="ORF">EDS130_LOCUS41050</name>
    <name evidence="2" type="ORF">XAT740_LOCUS15395</name>
</gene>
<feature type="compositionally biased region" description="Basic and acidic residues" evidence="1">
    <location>
        <begin position="181"/>
        <end position="210"/>
    </location>
</feature>
<evidence type="ECO:0000313" key="4">
    <source>
        <dbReference type="Proteomes" id="UP000663828"/>
    </source>
</evidence>
<proteinExistence type="predicted"/>
<reference evidence="2" key="1">
    <citation type="submission" date="2021-02" db="EMBL/GenBank/DDBJ databases">
        <authorList>
            <person name="Nowell W R."/>
        </authorList>
    </citation>
    <scope>NUCLEOTIDE SEQUENCE</scope>
</reference>
<dbReference type="Proteomes" id="UP000663852">
    <property type="component" value="Unassembled WGS sequence"/>
</dbReference>
<sequence>MYETPGETIFSNSEYQCDHTSHSNPNATWSLQDAVASACGQTWDKAQTINKWGCGLDIQLNTWTRKSFRTPYYDQRIEKEKRRIMTDYAVKDCIAVTNLYFIMNPSTTFNTNRYETPVTDEHRMYIHDIVDIRENEDEEILQLLSNPVHHQQKLSIQITAEEMNELNSQPQTPEPQQDPLRPVETEEERKQRKKEKQERKKREIQGEETKPIGFQA</sequence>
<comment type="caution">
    <text evidence="2">The sequence shown here is derived from an EMBL/GenBank/DDBJ whole genome shotgun (WGS) entry which is preliminary data.</text>
</comment>
<dbReference type="EMBL" id="CAJNOR010000949">
    <property type="protein sequence ID" value="CAF1043594.1"/>
    <property type="molecule type" value="Genomic_DNA"/>
</dbReference>
<name>A0A814JY88_ADIRI</name>
<evidence type="ECO:0000256" key="1">
    <source>
        <dbReference type="SAM" id="MobiDB-lite"/>
    </source>
</evidence>
<organism evidence="2 4">
    <name type="scientific">Adineta ricciae</name>
    <name type="common">Rotifer</name>
    <dbReference type="NCBI Taxonomy" id="249248"/>
    <lineage>
        <taxon>Eukaryota</taxon>
        <taxon>Metazoa</taxon>
        <taxon>Spiralia</taxon>
        <taxon>Gnathifera</taxon>
        <taxon>Rotifera</taxon>
        <taxon>Eurotatoria</taxon>
        <taxon>Bdelloidea</taxon>
        <taxon>Adinetida</taxon>
        <taxon>Adinetidae</taxon>
        <taxon>Adineta</taxon>
    </lineage>
</organism>
<keyword evidence="4" id="KW-1185">Reference proteome</keyword>